<dbReference type="AlphaFoldDB" id="F3L350"/>
<dbReference type="Pfam" id="PF00361">
    <property type="entry name" value="Proton_antipo_M"/>
    <property type="match status" value="1"/>
</dbReference>
<dbReference type="PANTHER" id="PTHR42703:SF1">
    <property type="entry name" value="NA(+)_H(+) ANTIPORTER SUBUNIT D1"/>
    <property type="match status" value="1"/>
</dbReference>
<dbReference type="PRINTS" id="PR01437">
    <property type="entry name" value="NUOXDRDTASE4"/>
</dbReference>
<dbReference type="Proteomes" id="UP000005615">
    <property type="component" value="Unassembled WGS sequence"/>
</dbReference>
<keyword evidence="6" id="KW-0472">Membrane</keyword>
<dbReference type="GO" id="GO:0042773">
    <property type="term" value="P:ATP synthesis coupled electron transport"/>
    <property type="evidence" value="ECO:0007669"/>
    <property type="project" value="InterPro"/>
</dbReference>
<evidence type="ECO:0000256" key="7">
    <source>
        <dbReference type="RuleBase" id="RU000320"/>
    </source>
</evidence>
<comment type="subcellular location">
    <subcellularLocation>
        <location evidence="1">Cell membrane</location>
        <topology evidence="1">Multi-pass membrane protein</topology>
    </subcellularLocation>
    <subcellularLocation>
        <location evidence="7">Membrane</location>
        <topology evidence="7">Multi-pass membrane protein</topology>
    </subcellularLocation>
</comment>
<dbReference type="EMBL" id="AEIG01000059">
    <property type="protein sequence ID" value="EGG29247.1"/>
    <property type="molecule type" value="Genomic_DNA"/>
</dbReference>
<evidence type="ECO:0000256" key="6">
    <source>
        <dbReference type="ARBA" id="ARBA00023136"/>
    </source>
</evidence>
<keyword evidence="4 7" id="KW-0812">Transmembrane</keyword>
<dbReference type="STRING" id="2518989.IMCC3088_2041"/>
<evidence type="ECO:0000256" key="3">
    <source>
        <dbReference type="ARBA" id="ARBA00022475"/>
    </source>
</evidence>
<reference evidence="9 10" key="1">
    <citation type="journal article" date="2011" name="J. Bacteriol.">
        <title>Genome sequence of strain IMCC3088, a proteorhodopsin-containing marine bacterium belonging to the OM60/NOR5 clade.</title>
        <authorList>
            <person name="Jang Y."/>
            <person name="Oh H.M."/>
            <person name="Kang I."/>
            <person name="Lee K."/>
            <person name="Yang S.J."/>
            <person name="Cho J.C."/>
        </authorList>
    </citation>
    <scope>NUCLEOTIDE SEQUENCE [LARGE SCALE GENOMIC DNA]</scope>
    <source>
        <strain evidence="9 10">IMCC3088</strain>
    </source>
</reference>
<evidence type="ECO:0000256" key="2">
    <source>
        <dbReference type="ARBA" id="ARBA00005346"/>
    </source>
</evidence>
<dbReference type="OrthoDB" id="9768329at2"/>
<dbReference type="GO" id="GO:0008137">
    <property type="term" value="F:NADH dehydrogenase (ubiquinone) activity"/>
    <property type="evidence" value="ECO:0007669"/>
    <property type="project" value="InterPro"/>
</dbReference>
<evidence type="ECO:0000313" key="10">
    <source>
        <dbReference type="Proteomes" id="UP000005615"/>
    </source>
</evidence>
<dbReference type="RefSeq" id="WP_009576216.1">
    <property type="nucleotide sequence ID" value="NZ_AEIG01000059.1"/>
</dbReference>
<dbReference type="InterPro" id="IPR001750">
    <property type="entry name" value="ND/Mrp_TM"/>
</dbReference>
<dbReference type="GO" id="GO:0005886">
    <property type="term" value="C:plasma membrane"/>
    <property type="evidence" value="ECO:0007669"/>
    <property type="project" value="UniProtKB-SubCell"/>
</dbReference>
<keyword evidence="3" id="KW-1003">Cell membrane</keyword>
<sequence>MNLALHYPVLQVIIPLLAAPLALLIQHRKLAWYLASATSICAFALAINIAQMVLNVASDPYPLGGWPAPFGIELRVDSFSAIVLIIVSGASTAALLAGYQSLANDIEEERAHLFYAAWLLALAGLSGIVVAADAFNIFVFMEIASLASYILIAGSSDRRALPAVFKYLIMGTIGATFYLIGVGLLYIMTGTLNLADLEVRILGVEDQTPILMAAGFISVGLALKAAVFPLHAWLPNTYAYAPHAVTAFLAACSTKVALYVFLRIDFFVFQRTLSEHAAQFSIYLLPLAVLGILYGSAMAIREPLTKRLFAWSSVAQIGYIVLGASLVSHAGLSAAILHMFNHALAKGAIFIGIVVLASKCAKLDSTALEGLGRKHPIIGIAFVIAGLSLIGIPGTAGFVSKWLLIEAILEYHRWSVALLIVVLASSLMAVVYVAKVCEALFFRMPTNSTSDALPKLAVLVLLIASAANIVFGLAPGLPLELSNKAATLLVGHTL</sequence>
<evidence type="ECO:0000259" key="8">
    <source>
        <dbReference type="Pfam" id="PF00361"/>
    </source>
</evidence>
<feature type="domain" description="NADH:quinone oxidoreductase/Mrp antiporter transmembrane" evidence="8">
    <location>
        <begin position="131"/>
        <end position="423"/>
    </location>
</feature>
<comment type="similarity">
    <text evidence="2">Belongs to the CPA3 antiporters (TC 2.A.63) subunit D family.</text>
</comment>
<evidence type="ECO:0000256" key="4">
    <source>
        <dbReference type="ARBA" id="ARBA00022692"/>
    </source>
</evidence>
<evidence type="ECO:0000256" key="1">
    <source>
        <dbReference type="ARBA" id="ARBA00004651"/>
    </source>
</evidence>
<protein>
    <submittedName>
        <fullName evidence="9">NADH dehydrogenase (Quinone)</fullName>
    </submittedName>
</protein>
<name>F3L350_9GAMM</name>
<accession>F3L350</accession>
<proteinExistence type="inferred from homology"/>
<dbReference type="InterPro" id="IPR003918">
    <property type="entry name" value="NADH_UbQ_OxRdtase"/>
</dbReference>
<dbReference type="InterPro" id="IPR050586">
    <property type="entry name" value="CPA3_Na-H_Antiporter_D"/>
</dbReference>
<keyword evidence="10" id="KW-1185">Reference proteome</keyword>
<organism evidence="9 10">
    <name type="scientific">Aequoribacter fuscus</name>
    <dbReference type="NCBI Taxonomy" id="2518989"/>
    <lineage>
        <taxon>Bacteria</taxon>
        <taxon>Pseudomonadati</taxon>
        <taxon>Pseudomonadota</taxon>
        <taxon>Gammaproteobacteria</taxon>
        <taxon>Cellvibrionales</taxon>
        <taxon>Halieaceae</taxon>
        <taxon>Aequoribacter</taxon>
    </lineage>
</organism>
<evidence type="ECO:0000313" key="9">
    <source>
        <dbReference type="EMBL" id="EGG29247.1"/>
    </source>
</evidence>
<evidence type="ECO:0000256" key="5">
    <source>
        <dbReference type="ARBA" id="ARBA00022989"/>
    </source>
</evidence>
<gene>
    <name evidence="9" type="ORF">IMCC3088_2041</name>
</gene>
<dbReference type="eggNOG" id="COG0651">
    <property type="taxonomic scope" value="Bacteria"/>
</dbReference>
<comment type="caution">
    <text evidence="9">The sequence shown here is derived from an EMBL/GenBank/DDBJ whole genome shotgun (WGS) entry which is preliminary data.</text>
</comment>
<dbReference type="PANTHER" id="PTHR42703">
    <property type="entry name" value="NADH DEHYDROGENASE"/>
    <property type="match status" value="1"/>
</dbReference>
<keyword evidence="5" id="KW-1133">Transmembrane helix</keyword>